<dbReference type="PIRSF" id="PIRSF038919">
    <property type="entry name" value="NOG1"/>
    <property type="match status" value="1"/>
</dbReference>
<dbReference type="SUPFAM" id="SSF52540">
    <property type="entry name" value="P-loop containing nucleoside triphosphate hydrolases"/>
    <property type="match status" value="1"/>
</dbReference>
<feature type="compositionally biased region" description="Basic and acidic residues" evidence="7">
    <location>
        <begin position="576"/>
        <end position="589"/>
    </location>
</feature>
<protein>
    <recommendedName>
        <fullName evidence="6">Nucleolar GTP-binding protein 1</fullName>
    </recommendedName>
</protein>
<feature type="domain" description="OBG-type G" evidence="8">
    <location>
        <begin position="169"/>
        <end position="292"/>
    </location>
</feature>
<name>E1ZSK4_CHLVA</name>
<evidence type="ECO:0000256" key="6">
    <source>
        <dbReference type="PIRNR" id="PIRNR038919"/>
    </source>
</evidence>
<evidence type="ECO:0000313" key="9">
    <source>
        <dbReference type="EMBL" id="EFN51168.1"/>
    </source>
</evidence>
<evidence type="ECO:0000256" key="3">
    <source>
        <dbReference type="ARBA" id="ARBA00022741"/>
    </source>
</evidence>
<dbReference type="InParanoid" id="E1ZSK4"/>
<keyword evidence="10" id="KW-1185">Reference proteome</keyword>
<dbReference type="GeneID" id="17350562"/>
<keyword evidence="5 6" id="KW-0539">Nucleus</keyword>
<dbReference type="InterPro" id="IPR027417">
    <property type="entry name" value="P-loop_NTPase"/>
</dbReference>
<dbReference type="InterPro" id="IPR041623">
    <property type="entry name" value="NOG1_N"/>
</dbReference>
<dbReference type="FunFam" id="1.20.120.1190:FF:000001">
    <property type="entry name" value="Nucleolar GTP-binding protein 1"/>
    <property type="match status" value="1"/>
</dbReference>
<feature type="compositionally biased region" description="Basic residues" evidence="7">
    <location>
        <begin position="436"/>
        <end position="450"/>
    </location>
</feature>
<feature type="compositionally biased region" description="Basic residues" evidence="7">
    <location>
        <begin position="495"/>
        <end position="508"/>
    </location>
</feature>
<dbReference type="InterPro" id="IPR006073">
    <property type="entry name" value="GTP-bd"/>
</dbReference>
<proteinExistence type="inferred from homology"/>
<dbReference type="STRING" id="554065.E1ZSK4"/>
<feature type="compositionally biased region" description="Basic residues" evidence="7">
    <location>
        <begin position="590"/>
        <end position="599"/>
    </location>
</feature>
<dbReference type="InterPro" id="IPR012973">
    <property type="entry name" value="NOG_C"/>
</dbReference>
<dbReference type="PROSITE" id="PS51710">
    <property type="entry name" value="G_OBG"/>
    <property type="match status" value="1"/>
</dbReference>
<dbReference type="FunCoup" id="E1ZSK4">
    <property type="interactions" value="1767"/>
</dbReference>
<evidence type="ECO:0000256" key="1">
    <source>
        <dbReference type="ARBA" id="ARBA00004604"/>
    </source>
</evidence>
<dbReference type="InterPro" id="IPR031167">
    <property type="entry name" value="G_OBG"/>
</dbReference>
<dbReference type="InterPro" id="IPR024926">
    <property type="entry name" value="NOG1"/>
</dbReference>
<dbReference type="GO" id="GO:0005730">
    <property type="term" value="C:nucleolus"/>
    <property type="evidence" value="ECO:0007669"/>
    <property type="project" value="UniProtKB-SubCell"/>
</dbReference>
<dbReference type="Pfam" id="PF17835">
    <property type="entry name" value="NOG1_N"/>
    <property type="match status" value="1"/>
</dbReference>
<evidence type="ECO:0000256" key="4">
    <source>
        <dbReference type="ARBA" id="ARBA00023134"/>
    </source>
</evidence>
<dbReference type="Pfam" id="PF06858">
    <property type="entry name" value="NOG1"/>
    <property type="match status" value="1"/>
</dbReference>
<feature type="compositionally biased region" description="Basic residues" evidence="7">
    <location>
        <begin position="524"/>
        <end position="535"/>
    </location>
</feature>
<comment type="similarity">
    <text evidence="6">Belongs to the TRAFAC class OBG-HflX-like GTPase superfamily. OBG GTPase family. NOG subfamily.</text>
</comment>
<dbReference type="EMBL" id="GL433867">
    <property type="protein sequence ID" value="EFN51168.1"/>
    <property type="molecule type" value="Genomic_DNA"/>
</dbReference>
<dbReference type="CDD" id="cd01897">
    <property type="entry name" value="NOG"/>
    <property type="match status" value="1"/>
</dbReference>
<accession>E1ZSK4</accession>
<dbReference type="eggNOG" id="KOG1490">
    <property type="taxonomic scope" value="Eukaryota"/>
</dbReference>
<dbReference type="Proteomes" id="UP000008141">
    <property type="component" value="Unassembled WGS sequence"/>
</dbReference>
<reference evidence="9 10" key="1">
    <citation type="journal article" date="2010" name="Plant Cell">
        <title>The Chlorella variabilis NC64A genome reveals adaptation to photosymbiosis, coevolution with viruses, and cryptic sex.</title>
        <authorList>
            <person name="Blanc G."/>
            <person name="Duncan G."/>
            <person name="Agarkova I."/>
            <person name="Borodovsky M."/>
            <person name="Gurnon J."/>
            <person name="Kuo A."/>
            <person name="Lindquist E."/>
            <person name="Lucas S."/>
            <person name="Pangilinan J."/>
            <person name="Polle J."/>
            <person name="Salamov A."/>
            <person name="Terry A."/>
            <person name="Yamada T."/>
            <person name="Dunigan D.D."/>
            <person name="Grigoriev I.V."/>
            <person name="Claverie J.M."/>
            <person name="Van Etten J.L."/>
        </authorList>
    </citation>
    <scope>NUCLEOTIDE SEQUENCE [LARGE SCALE GENOMIC DNA]</scope>
    <source>
        <strain evidence="9 10">NC64A</strain>
    </source>
</reference>
<keyword evidence="4" id="KW-0342">GTP-binding</keyword>
<dbReference type="AlphaFoldDB" id="E1ZSK4"/>
<keyword evidence="2 6" id="KW-0690">Ribosome biogenesis</keyword>
<dbReference type="Pfam" id="PF08155">
    <property type="entry name" value="NOGCT"/>
    <property type="match status" value="1"/>
</dbReference>
<evidence type="ECO:0000313" key="10">
    <source>
        <dbReference type="Proteomes" id="UP000008141"/>
    </source>
</evidence>
<feature type="compositionally biased region" description="Basic and acidic residues" evidence="7">
    <location>
        <begin position="330"/>
        <end position="345"/>
    </location>
</feature>
<evidence type="ECO:0000259" key="8">
    <source>
        <dbReference type="PROSITE" id="PS51710"/>
    </source>
</evidence>
<feature type="compositionally biased region" description="Basic and acidic residues" evidence="7">
    <location>
        <begin position="549"/>
        <end position="568"/>
    </location>
</feature>
<dbReference type="RefSeq" id="XP_005843270.1">
    <property type="nucleotide sequence ID" value="XM_005843208.1"/>
</dbReference>
<dbReference type="GO" id="GO:0042254">
    <property type="term" value="P:ribosome biogenesis"/>
    <property type="evidence" value="ECO:0007669"/>
    <property type="project" value="UniProtKB-KW"/>
</dbReference>
<dbReference type="OrthoDB" id="415015at2759"/>
<comment type="subcellular location">
    <subcellularLocation>
        <location evidence="1 6">Nucleus</location>
        <location evidence="1 6">Nucleolus</location>
    </subcellularLocation>
</comment>
<evidence type="ECO:0000256" key="2">
    <source>
        <dbReference type="ARBA" id="ARBA00022517"/>
    </source>
</evidence>
<dbReference type="Gene3D" id="3.40.50.300">
    <property type="entry name" value="P-loop containing nucleotide triphosphate hydrolases"/>
    <property type="match status" value="1"/>
</dbReference>
<dbReference type="PANTHER" id="PTHR45759">
    <property type="entry name" value="NUCLEOLAR GTP-BINDING PROTEIN 1"/>
    <property type="match status" value="1"/>
</dbReference>
<feature type="compositionally biased region" description="Basic and acidic residues" evidence="7">
    <location>
        <begin position="462"/>
        <end position="475"/>
    </location>
</feature>
<dbReference type="OMA" id="EWKNDVM"/>
<evidence type="ECO:0000256" key="5">
    <source>
        <dbReference type="ARBA" id="ARBA00023242"/>
    </source>
</evidence>
<keyword evidence="3" id="KW-0547">Nucleotide-binding</keyword>
<dbReference type="InterPro" id="IPR010674">
    <property type="entry name" value="NOG1_Rossman_fold_dom"/>
</dbReference>
<organism evidence="10">
    <name type="scientific">Chlorella variabilis</name>
    <name type="common">Green alga</name>
    <dbReference type="NCBI Taxonomy" id="554065"/>
    <lineage>
        <taxon>Eukaryota</taxon>
        <taxon>Viridiplantae</taxon>
        <taxon>Chlorophyta</taxon>
        <taxon>core chlorophytes</taxon>
        <taxon>Trebouxiophyceae</taxon>
        <taxon>Chlorellales</taxon>
        <taxon>Chlorellaceae</taxon>
        <taxon>Chlorella clade</taxon>
        <taxon>Chlorella</taxon>
    </lineage>
</organism>
<gene>
    <name evidence="9" type="ORF">CHLNCDRAFT_55283</name>
</gene>
<dbReference type="GO" id="GO:0005525">
    <property type="term" value="F:GTP binding"/>
    <property type="evidence" value="ECO:0007669"/>
    <property type="project" value="UniProtKB-KW"/>
</dbReference>
<dbReference type="PRINTS" id="PR00326">
    <property type="entry name" value="GTP1OBG"/>
</dbReference>
<feature type="region of interest" description="Disordered" evidence="7">
    <location>
        <begin position="311"/>
        <end position="350"/>
    </location>
</feature>
<feature type="region of interest" description="Disordered" evidence="7">
    <location>
        <begin position="436"/>
        <end position="605"/>
    </location>
</feature>
<dbReference type="KEGG" id="cvr:CHLNCDRAFT_55283"/>
<sequence>MVQHNFKAMQAVPTAKDFIDIVLSKTQRGTPTVVHNGWAIQRIRQFYTRKVKFTQQNWHDKLTQILDDFPKVDDVHPFYSDLLNVLYDKDHYKLALGQINMCRNLIDRICQDYVRLLKYGDSLYRCKQLKRAALGRMATLMKRQGPSLQYLEQVRQHMSRLPAIDPNTRTLLVCGYPNVGKSSFMNKVTRADVEVQPYAFTTKSLYVGHTDYKYLRWQVIDTPGILDRPLEERNTIEMQSITALAHLRAAVLYVLDISEQCGFTIRQQATLFHSIKPLFANKPVLIVANKTDVGKRVGDVVNRIHVAQPKPRDALPRPPVIPPGVAAARARRDAGDRRRTEKDLQEEQGGAGVYNSDVRKLYDLKDPAWRYDIMPEIVNGKNVLDFVDPDIEARLEALEREEEALAAAAAADAAMGEGEEEELTAEEAAALEAIRQKKKKMVAEHRRRKSAGNNSAPLPRAVDPERSRTKERMARELGVMGLDAGAAAERATRSQSRRGRSLVRKRGRSAAADAEMADAEAPKKRIHSSKSRSMSRGRALSLAAPDSSKGLRDASQRNKAIKMADKAQWKMGKLAKKGEGDRHIPDLKPKHLFSGKRPKGTTDRR</sequence>
<evidence type="ECO:0000256" key="7">
    <source>
        <dbReference type="SAM" id="MobiDB-lite"/>
    </source>
</evidence>
<comment type="function">
    <text evidence="6">Involved in the biogenesis of the 60S ribosomal subunit.</text>
</comment>
<dbReference type="Gene3D" id="1.20.120.1190">
    <property type="match status" value="1"/>
</dbReference>